<dbReference type="SUPFAM" id="SSF51905">
    <property type="entry name" value="FAD/NAD(P)-binding domain"/>
    <property type="match status" value="1"/>
</dbReference>
<comment type="similarity">
    <text evidence="2">Belongs to the MSOX/MTOX family.</text>
</comment>
<evidence type="ECO:0000259" key="6">
    <source>
        <dbReference type="Pfam" id="PF01266"/>
    </source>
</evidence>
<keyword evidence="5" id="KW-0560">Oxidoreductase</keyword>
<comment type="caution">
    <text evidence="7">The sequence shown here is derived from an EMBL/GenBank/DDBJ whole genome shotgun (WGS) entry which is preliminary data.</text>
</comment>
<evidence type="ECO:0000256" key="4">
    <source>
        <dbReference type="ARBA" id="ARBA00022827"/>
    </source>
</evidence>
<dbReference type="PANTHER" id="PTHR10961">
    <property type="entry name" value="PEROXISOMAL SARCOSINE OXIDASE"/>
    <property type="match status" value="1"/>
</dbReference>
<dbReference type="Gene3D" id="3.30.9.10">
    <property type="entry name" value="D-Amino Acid Oxidase, subunit A, domain 2"/>
    <property type="match status" value="1"/>
</dbReference>
<dbReference type="InterPro" id="IPR036188">
    <property type="entry name" value="FAD/NAD-bd_sf"/>
</dbReference>
<proteinExistence type="inferred from homology"/>
<evidence type="ECO:0000313" key="8">
    <source>
        <dbReference type="Proteomes" id="UP001552299"/>
    </source>
</evidence>
<dbReference type="SUPFAM" id="SSF54373">
    <property type="entry name" value="FAD-linked reductases, C-terminal domain"/>
    <property type="match status" value="1"/>
</dbReference>
<gene>
    <name evidence="7" type="ORF">M5K25_027787</name>
</gene>
<sequence length="454" mass="49852">MAVQFKKTKKLIEEDKHQNKINDRMLTCFAKTERREDTVSENAAMDETSGDDLFDVIIIGAGIMGSCAAYEAAKLGKKVLLLEQFDLLHHLGSSHGESRTIRATYSAPHYPPMVIESSRLWEEAQTEAGYRVLTKTTHFDIGPADNPSLQSIIHNCSTNSLALKVFDTDSQLAEQFSDAFRLPVGWLSVSTSLGGVIKPTKAVSMFQSLAIRHGATVRDRTEVAEIKRDGIDIIRVSTADGRQFRGIKCVLTVGAWSRKLIKSITGLELPIQPLHALVWYWKIKDGFEASMSAAGGFPTFAYFGEPQLYGTPSMEFPGLIKISLVSGWPCDPDRRDWTIGGGDESEVMRQAADNIELVMPGRIETARGPVMTQACMYSMTPDEDYVIDFLGGEFGKDVVVAGGFSGHGFKMGPVVGRILSEMAIHGEAETAVRIGVDMKVFGMGRFEKNPKGNI</sequence>
<organism evidence="7 8">
    <name type="scientific">Dendrobium thyrsiflorum</name>
    <name type="common">Pinecone-like raceme dendrobium</name>
    <name type="synonym">Orchid</name>
    <dbReference type="NCBI Taxonomy" id="117978"/>
    <lineage>
        <taxon>Eukaryota</taxon>
        <taxon>Viridiplantae</taxon>
        <taxon>Streptophyta</taxon>
        <taxon>Embryophyta</taxon>
        <taxon>Tracheophyta</taxon>
        <taxon>Spermatophyta</taxon>
        <taxon>Magnoliopsida</taxon>
        <taxon>Liliopsida</taxon>
        <taxon>Asparagales</taxon>
        <taxon>Orchidaceae</taxon>
        <taxon>Epidendroideae</taxon>
        <taxon>Malaxideae</taxon>
        <taxon>Dendrobiinae</taxon>
        <taxon>Dendrobium</taxon>
    </lineage>
</organism>
<protein>
    <recommendedName>
        <fullName evidence="6">FAD dependent oxidoreductase domain-containing protein</fullName>
    </recommendedName>
</protein>
<evidence type="ECO:0000256" key="1">
    <source>
        <dbReference type="ARBA" id="ARBA00001974"/>
    </source>
</evidence>
<comment type="cofactor">
    <cofactor evidence="1">
        <name>FAD</name>
        <dbReference type="ChEBI" id="CHEBI:57692"/>
    </cofactor>
</comment>
<dbReference type="Proteomes" id="UP001552299">
    <property type="component" value="Unassembled WGS sequence"/>
</dbReference>
<accession>A0ABD0TUV0</accession>
<dbReference type="AlphaFoldDB" id="A0ABD0TUV0"/>
<dbReference type="InterPro" id="IPR045170">
    <property type="entry name" value="MTOX"/>
</dbReference>
<evidence type="ECO:0000313" key="7">
    <source>
        <dbReference type="EMBL" id="KAL0903408.1"/>
    </source>
</evidence>
<dbReference type="InterPro" id="IPR006076">
    <property type="entry name" value="FAD-dep_OxRdtase"/>
</dbReference>
<dbReference type="Gene3D" id="3.50.50.60">
    <property type="entry name" value="FAD/NAD(P)-binding domain"/>
    <property type="match status" value="1"/>
</dbReference>
<name>A0ABD0TUV0_DENTH</name>
<dbReference type="PANTHER" id="PTHR10961:SF7">
    <property type="entry name" value="FAD DEPENDENT OXIDOREDUCTASE DOMAIN-CONTAINING PROTEIN"/>
    <property type="match status" value="1"/>
</dbReference>
<reference evidence="7 8" key="1">
    <citation type="journal article" date="2024" name="Plant Biotechnol. J.">
        <title>Dendrobium thyrsiflorum genome and its molecular insights into genes involved in important horticultural traits.</title>
        <authorList>
            <person name="Chen B."/>
            <person name="Wang J.Y."/>
            <person name="Zheng P.J."/>
            <person name="Li K.L."/>
            <person name="Liang Y.M."/>
            <person name="Chen X.F."/>
            <person name="Zhang C."/>
            <person name="Zhao X."/>
            <person name="He X."/>
            <person name="Zhang G.Q."/>
            <person name="Liu Z.J."/>
            <person name="Xu Q."/>
        </authorList>
    </citation>
    <scope>NUCLEOTIDE SEQUENCE [LARGE SCALE GENOMIC DNA]</scope>
    <source>
        <strain evidence="7">GZMU011</strain>
    </source>
</reference>
<dbReference type="EMBL" id="JANQDX010000020">
    <property type="protein sequence ID" value="KAL0903408.1"/>
    <property type="molecule type" value="Genomic_DNA"/>
</dbReference>
<evidence type="ECO:0000256" key="2">
    <source>
        <dbReference type="ARBA" id="ARBA00010989"/>
    </source>
</evidence>
<keyword evidence="8" id="KW-1185">Reference proteome</keyword>
<dbReference type="GO" id="GO:0016491">
    <property type="term" value="F:oxidoreductase activity"/>
    <property type="evidence" value="ECO:0007669"/>
    <property type="project" value="UniProtKB-KW"/>
</dbReference>
<feature type="domain" description="FAD dependent oxidoreductase" evidence="6">
    <location>
        <begin position="55"/>
        <end position="422"/>
    </location>
</feature>
<evidence type="ECO:0000256" key="3">
    <source>
        <dbReference type="ARBA" id="ARBA00022630"/>
    </source>
</evidence>
<keyword evidence="4" id="KW-0274">FAD</keyword>
<evidence type="ECO:0000256" key="5">
    <source>
        <dbReference type="ARBA" id="ARBA00023002"/>
    </source>
</evidence>
<dbReference type="Pfam" id="PF01266">
    <property type="entry name" value="DAO"/>
    <property type="match status" value="1"/>
</dbReference>
<keyword evidence="3" id="KW-0285">Flavoprotein</keyword>